<dbReference type="Pfam" id="PF25838">
    <property type="entry name" value="Apionate_lact_M"/>
    <property type="match status" value="1"/>
</dbReference>
<organism evidence="2 3">
    <name type="scientific">Rhizobium paknamense</name>
    <dbReference type="NCBI Taxonomy" id="1206817"/>
    <lineage>
        <taxon>Bacteria</taxon>
        <taxon>Pseudomonadati</taxon>
        <taxon>Pseudomonadota</taxon>
        <taxon>Alphaproteobacteria</taxon>
        <taxon>Hyphomicrobiales</taxon>
        <taxon>Rhizobiaceae</taxon>
        <taxon>Rhizobium/Agrobacterium group</taxon>
        <taxon>Rhizobium</taxon>
    </lineage>
</organism>
<gene>
    <name evidence="2" type="ORF">QO005_004009</name>
</gene>
<evidence type="ECO:0000313" key="3">
    <source>
        <dbReference type="Proteomes" id="UP001235269"/>
    </source>
</evidence>
<dbReference type="RefSeq" id="WP_307159775.1">
    <property type="nucleotide sequence ID" value="NZ_JAUSWH010000017.1"/>
</dbReference>
<reference evidence="2 3" key="1">
    <citation type="submission" date="2023-07" db="EMBL/GenBank/DDBJ databases">
        <title>Genomic Encyclopedia of Type Strains, Phase IV (KMG-IV): sequencing the most valuable type-strain genomes for metagenomic binning, comparative biology and taxonomic classification.</title>
        <authorList>
            <person name="Goeker M."/>
        </authorList>
    </citation>
    <scope>NUCLEOTIDE SEQUENCE [LARGE SCALE GENOMIC DNA]</scope>
    <source>
        <strain evidence="2 3">DSM 100301</strain>
    </source>
</reference>
<evidence type="ECO:0000313" key="2">
    <source>
        <dbReference type="EMBL" id="MDQ0457651.1"/>
    </source>
</evidence>
<proteinExistence type="predicted"/>
<protein>
    <recommendedName>
        <fullName evidence="1">D-apionate lactonase TIM barrel domain-containing protein</fullName>
    </recommendedName>
</protein>
<dbReference type="EMBL" id="JAUSWH010000017">
    <property type="protein sequence ID" value="MDQ0457651.1"/>
    <property type="molecule type" value="Genomic_DNA"/>
</dbReference>
<sequence>MTGLPITVELVLPARASADNEMAQAAQALQTAGLMPHTLVVTQAHDLKSWQPGATRPEGPSFEEMAKAARHFFPGLEIGGGMLSFFTELNRKRPPRNLFDFVTHSFCPIVHDAGDAAVMETLEALPDIFATARSFIGDTPYDLGPTTIAARMTPMGQTLSQILAIDGYA</sequence>
<evidence type="ECO:0000259" key="1">
    <source>
        <dbReference type="Pfam" id="PF25838"/>
    </source>
</evidence>
<comment type="caution">
    <text evidence="2">The sequence shown here is derived from an EMBL/GenBank/DDBJ whole genome shotgun (WGS) entry which is preliminary data.</text>
</comment>
<name>A0ABU0IHA8_9HYPH</name>
<keyword evidence="3" id="KW-1185">Reference proteome</keyword>
<accession>A0ABU0IHA8</accession>
<dbReference type="Proteomes" id="UP001235269">
    <property type="component" value="Unassembled WGS sequence"/>
</dbReference>
<dbReference type="InterPro" id="IPR058787">
    <property type="entry name" value="ApnL_M"/>
</dbReference>
<feature type="domain" description="D-apionate lactonase TIM barrel" evidence="1">
    <location>
        <begin position="2"/>
        <end position="159"/>
    </location>
</feature>